<dbReference type="InterPro" id="IPR032808">
    <property type="entry name" value="DoxX"/>
</dbReference>
<dbReference type="PANTHER" id="PTHR39157">
    <property type="entry name" value="INTEGRAL MEMBRANE PROTEIN-RELATED"/>
    <property type="match status" value="1"/>
</dbReference>
<protein>
    <recommendedName>
        <fullName evidence="7">DoxX family protein</fullName>
    </recommendedName>
</protein>
<dbReference type="AlphaFoldDB" id="A0A6J4JPR0"/>
<sequence>MALTTTDPKVIQDPPFARFLFGSTLMAPVWLLLRLYVGYQWLTSGWGKLQNPKWVETGEALKGFWANAVRIPEAPAKPPITFDWYRGFLQTLLDMEAYTWFAKLIVAGEVLVGIALILGLFTGIAAFFGGVLNWNFMMAGTASSNPLLFAISVGLILAWKVAGYYGLDRFVLPLLGTPWQPGTLVAPNETRRFGTARATRATTA</sequence>
<keyword evidence="2 5" id="KW-0812">Transmembrane</keyword>
<feature type="transmembrane region" description="Helical" evidence="5">
    <location>
        <begin position="16"/>
        <end position="37"/>
    </location>
</feature>
<organism evidence="6">
    <name type="scientific">uncultured Chloroflexota bacterium</name>
    <dbReference type="NCBI Taxonomy" id="166587"/>
    <lineage>
        <taxon>Bacteria</taxon>
        <taxon>Bacillati</taxon>
        <taxon>Chloroflexota</taxon>
        <taxon>environmental samples</taxon>
    </lineage>
</organism>
<name>A0A6J4JPR0_9CHLR</name>
<proteinExistence type="predicted"/>
<feature type="transmembrane region" description="Helical" evidence="5">
    <location>
        <begin position="104"/>
        <end position="127"/>
    </location>
</feature>
<gene>
    <name evidence="6" type="ORF">AVDCRST_MAG77-4079</name>
</gene>
<keyword evidence="4 5" id="KW-0472">Membrane</keyword>
<keyword evidence="3 5" id="KW-1133">Transmembrane helix</keyword>
<evidence type="ECO:0000256" key="2">
    <source>
        <dbReference type="ARBA" id="ARBA00022692"/>
    </source>
</evidence>
<dbReference type="EMBL" id="CADCTC010000216">
    <property type="protein sequence ID" value="CAA9283826.1"/>
    <property type="molecule type" value="Genomic_DNA"/>
</dbReference>
<evidence type="ECO:0008006" key="7">
    <source>
        <dbReference type="Google" id="ProtNLM"/>
    </source>
</evidence>
<reference evidence="6" key="1">
    <citation type="submission" date="2020-02" db="EMBL/GenBank/DDBJ databases">
        <authorList>
            <person name="Meier V. D."/>
        </authorList>
    </citation>
    <scope>NUCLEOTIDE SEQUENCE</scope>
    <source>
        <strain evidence="6">AVDCRST_MAG77</strain>
    </source>
</reference>
<evidence type="ECO:0000313" key="6">
    <source>
        <dbReference type="EMBL" id="CAA9283826.1"/>
    </source>
</evidence>
<dbReference type="GO" id="GO:0016020">
    <property type="term" value="C:membrane"/>
    <property type="evidence" value="ECO:0007669"/>
    <property type="project" value="UniProtKB-SubCell"/>
</dbReference>
<accession>A0A6J4JPR0</accession>
<dbReference type="PANTHER" id="PTHR39157:SF1">
    <property type="entry name" value="DOXX FAMILY PROTEIN"/>
    <property type="match status" value="1"/>
</dbReference>
<evidence type="ECO:0000256" key="5">
    <source>
        <dbReference type="SAM" id="Phobius"/>
    </source>
</evidence>
<dbReference type="Pfam" id="PF07681">
    <property type="entry name" value="DoxX"/>
    <property type="match status" value="1"/>
</dbReference>
<feature type="transmembrane region" description="Helical" evidence="5">
    <location>
        <begin position="147"/>
        <end position="167"/>
    </location>
</feature>
<evidence type="ECO:0000256" key="4">
    <source>
        <dbReference type="ARBA" id="ARBA00023136"/>
    </source>
</evidence>
<evidence type="ECO:0000256" key="1">
    <source>
        <dbReference type="ARBA" id="ARBA00004141"/>
    </source>
</evidence>
<evidence type="ECO:0000256" key="3">
    <source>
        <dbReference type="ARBA" id="ARBA00022989"/>
    </source>
</evidence>
<comment type="subcellular location">
    <subcellularLocation>
        <location evidence="1">Membrane</location>
        <topology evidence="1">Multi-pass membrane protein</topology>
    </subcellularLocation>
</comment>